<dbReference type="SUPFAM" id="SSF49879">
    <property type="entry name" value="SMAD/FHA domain"/>
    <property type="match status" value="1"/>
</dbReference>
<dbReference type="InterPro" id="IPR036961">
    <property type="entry name" value="Kinesin_motor_dom_sf"/>
</dbReference>
<keyword evidence="5 9" id="KW-0067">ATP-binding</keyword>
<keyword evidence="2" id="KW-0963">Cytoplasm</keyword>
<feature type="compositionally biased region" description="Polar residues" evidence="11">
    <location>
        <begin position="1282"/>
        <end position="1301"/>
    </location>
</feature>
<feature type="binding site" evidence="9">
    <location>
        <begin position="96"/>
        <end position="103"/>
    </location>
    <ligand>
        <name>ATP</name>
        <dbReference type="ChEBI" id="CHEBI:30616"/>
    </ligand>
</feature>
<feature type="region of interest" description="Disordered" evidence="11">
    <location>
        <begin position="1339"/>
        <end position="1369"/>
    </location>
</feature>
<feature type="region of interest" description="Disordered" evidence="11">
    <location>
        <begin position="1213"/>
        <end position="1253"/>
    </location>
</feature>
<evidence type="ECO:0000256" key="10">
    <source>
        <dbReference type="SAM" id="Coils"/>
    </source>
</evidence>
<feature type="compositionally biased region" description="Low complexity" evidence="11">
    <location>
        <begin position="386"/>
        <end position="397"/>
    </location>
</feature>
<evidence type="ECO:0000313" key="14">
    <source>
        <dbReference type="Proteomes" id="UP000429607"/>
    </source>
</evidence>
<keyword evidence="7 9" id="KW-0505">Motor protein</keyword>
<evidence type="ECO:0000256" key="2">
    <source>
        <dbReference type="ARBA" id="ARBA00022490"/>
    </source>
</evidence>
<dbReference type="Pfam" id="PF00498">
    <property type="entry name" value="FHA"/>
    <property type="match status" value="1"/>
</dbReference>
<dbReference type="SUPFAM" id="SSF52540">
    <property type="entry name" value="P-loop containing nucleoside triphosphate hydrolases"/>
    <property type="match status" value="1"/>
</dbReference>
<feature type="coiled-coil region" evidence="10">
    <location>
        <begin position="1126"/>
        <end position="1195"/>
    </location>
</feature>
<keyword evidence="3" id="KW-0493">Microtubule</keyword>
<comment type="similarity">
    <text evidence="9">Belongs to the TRAFAC class myosin-kinesin ATPase superfamily. Kinesin family.</text>
</comment>
<dbReference type="GO" id="GO:0005874">
    <property type="term" value="C:microtubule"/>
    <property type="evidence" value="ECO:0007669"/>
    <property type="project" value="UniProtKB-KW"/>
</dbReference>
<dbReference type="PANTHER" id="PTHR47117">
    <property type="entry name" value="STAR-RELATED LIPID TRANSFER PROTEIN 9"/>
    <property type="match status" value="1"/>
</dbReference>
<dbReference type="Pfam" id="PF12423">
    <property type="entry name" value="KIF1B"/>
    <property type="match status" value="1"/>
</dbReference>
<evidence type="ECO:0000313" key="13">
    <source>
        <dbReference type="EMBL" id="KAE8976324.1"/>
    </source>
</evidence>
<evidence type="ECO:0000259" key="12">
    <source>
        <dbReference type="PROSITE" id="PS50067"/>
    </source>
</evidence>
<dbReference type="InterPro" id="IPR019821">
    <property type="entry name" value="Kinesin_motor_CS"/>
</dbReference>
<dbReference type="PROSITE" id="PS50067">
    <property type="entry name" value="KINESIN_MOTOR_2"/>
    <property type="match status" value="1"/>
</dbReference>
<feature type="region of interest" description="Disordered" evidence="11">
    <location>
        <begin position="1279"/>
        <end position="1301"/>
    </location>
</feature>
<gene>
    <name evidence="13" type="ORF">PR001_g25449</name>
</gene>
<dbReference type="Pfam" id="PF16183">
    <property type="entry name" value="Kinesin_assoc"/>
    <property type="match status" value="1"/>
</dbReference>
<evidence type="ECO:0000256" key="7">
    <source>
        <dbReference type="ARBA" id="ARBA00023175"/>
    </source>
</evidence>
<dbReference type="SMART" id="SM00129">
    <property type="entry name" value="KISc"/>
    <property type="match status" value="1"/>
</dbReference>
<dbReference type="Proteomes" id="UP000429607">
    <property type="component" value="Unassembled WGS sequence"/>
</dbReference>
<dbReference type="Gene3D" id="6.10.250.2520">
    <property type="match status" value="1"/>
</dbReference>
<evidence type="ECO:0000256" key="6">
    <source>
        <dbReference type="ARBA" id="ARBA00023054"/>
    </source>
</evidence>
<evidence type="ECO:0000256" key="9">
    <source>
        <dbReference type="PROSITE-ProRule" id="PRU00283"/>
    </source>
</evidence>
<proteinExistence type="inferred from homology"/>
<evidence type="ECO:0000256" key="5">
    <source>
        <dbReference type="ARBA" id="ARBA00022840"/>
    </source>
</evidence>
<keyword evidence="8" id="KW-0206">Cytoskeleton</keyword>
<comment type="subcellular location">
    <subcellularLocation>
        <location evidence="1">Cytoplasm</location>
        <location evidence="1">Cytoskeleton</location>
    </subcellularLocation>
</comment>
<evidence type="ECO:0000256" key="1">
    <source>
        <dbReference type="ARBA" id="ARBA00004245"/>
    </source>
</evidence>
<feature type="domain" description="Kinesin motor" evidence="12">
    <location>
        <begin position="4"/>
        <end position="341"/>
    </location>
</feature>
<organism evidence="13 14">
    <name type="scientific">Phytophthora rubi</name>
    <dbReference type="NCBI Taxonomy" id="129364"/>
    <lineage>
        <taxon>Eukaryota</taxon>
        <taxon>Sar</taxon>
        <taxon>Stramenopiles</taxon>
        <taxon>Oomycota</taxon>
        <taxon>Peronosporomycetes</taxon>
        <taxon>Peronosporales</taxon>
        <taxon>Peronosporaceae</taxon>
        <taxon>Phytophthora</taxon>
    </lineage>
</organism>
<dbReference type="InterPro" id="IPR022140">
    <property type="entry name" value="Kinesin-like_KIF1-typ"/>
</dbReference>
<dbReference type="GO" id="GO:0008017">
    <property type="term" value="F:microtubule binding"/>
    <property type="evidence" value="ECO:0007669"/>
    <property type="project" value="InterPro"/>
</dbReference>
<feature type="coiled-coil region" evidence="10">
    <location>
        <begin position="405"/>
        <end position="447"/>
    </location>
</feature>
<dbReference type="CDD" id="cd22709">
    <property type="entry name" value="FHA_KIF28P"/>
    <property type="match status" value="1"/>
</dbReference>
<feature type="coiled-coil region" evidence="10">
    <location>
        <begin position="629"/>
        <end position="747"/>
    </location>
</feature>
<dbReference type="InterPro" id="IPR008984">
    <property type="entry name" value="SMAD_FHA_dom_sf"/>
</dbReference>
<name>A0A6A3I850_9STRA</name>
<dbReference type="GO" id="GO:0005524">
    <property type="term" value="F:ATP binding"/>
    <property type="evidence" value="ECO:0007669"/>
    <property type="project" value="UniProtKB-UniRule"/>
</dbReference>
<sequence>MSENVQVAVRVRPFNEREKSMESTSCIRMVKETQQTIITDPETNVEKAFTFDYSYNSFAPASEPDHASQQTVWEDIGIKVLEHAWNGFNVSLFAYGQTGAGKSFSMVGYGSDKGIIPKASEVIFERIEANTTEVTFKVEASMMEIYNERVKDLFNPSSDNLKVRDHPSQGPYAEGLTRSAVSSYLEIDRLMNAGILARTTASTNMNATSSRAHTIFQIIVTQSELNPSSGKTMEKVSRINLIDLAGSERAASTGATGSRLKEGAAINQSLSALGNCISALADLANGKKVLVPYRNSKLTHLLKDSLGGNSKTIMIAALSPASVNYSETLGTLRYADRAKQIKNKAIVNEDPNQILIRQLKEELEMLRKSMVENMDARPPSRGMTNGSGSDGDFGASGTPRINTARERELASIREQLEENQRLLQESEKTWNERLKETEELARKREEQLKVLGLVSDSNELKEKAMKDPHLLNLNEDQQMSEKLVYFINADINKVGRIDAEEEQNIVVGGLGIMKEHCIITRREQKKLVEETTVGEEVGSQPNHLTLFIAACRGAKVFVNAEPLKEGEEMELHHCDRLILGNSNVFRVVIPSARPDNPTPKDLAHESRFDWQCAMKELNSKQIKATLEAEAIAEKEKREMDARMKQMEEMMQTEQKLAEEKLGKQREEWEQHVRGLNEQMKVKELEIKNQMQTEGDNDKKKLAEQLAQQESKLAEELVKAEIMFEKKQQELVERQKELEVSLQKQMREAKVLGSQKERERVERAQFEDQLLQSIPLVNEANSIADELQKETLFTLRLITCGPALSDLSGTTQTLEDEELAISNGISAELKVEVNFQEAGTFRSVMWDIEQFHANVYVMREMYQTFIEHNRLPTYVDTWKSTYGDDCDPFYDPPRPQLIGKSFVFLRNLVFGCKINETTPIFNHLGGTSGNLKCEITSTILSHEWQACQHRLVETCPEDVRALTLPTLTSFIGSNLRLNIFVEGLRGIPGKLCKDAYVSFTWSGSNGEQEEPTEHKSTPTSSPSVDPQLEFHVVVEQPITAELVASLQSSPLEFSVYGIVPSSNLNNVASRALDLKNTSSTADLLDGGGSVQFYNADAKGRNTLLSKKKSMRRRKEKAIDDDNADATLQQYREQLVVQEQTLAENTLELEHKTQEVISLQQYLDFERTQNADLRHALESLERTNKLLTTKLEQQILKEATDATAPELLQFVPNQSSASATISNDEPPQLPVPILKSSGSHRERPKTAGRRRSRAEMDRVVKEVVFEGVDPTMVEPPVDDCPAAATTSVETQESLPDASSSKDSITQTINLDVLLGSQRSDNSLATATMSRVTAYPVIANSSGVSEMPTNETQQQGPIVPKNKRRKSDCTVM</sequence>
<dbReference type="InterPro" id="IPR032405">
    <property type="entry name" value="Kinesin_assoc"/>
</dbReference>
<feature type="compositionally biased region" description="Polar residues" evidence="11">
    <location>
        <begin position="1339"/>
        <end position="1353"/>
    </location>
</feature>
<accession>A0A6A3I850</accession>
<evidence type="ECO:0000256" key="8">
    <source>
        <dbReference type="ARBA" id="ARBA00023212"/>
    </source>
</evidence>
<comment type="caution">
    <text evidence="13">The sequence shown here is derived from an EMBL/GenBank/DDBJ whole genome shotgun (WGS) entry which is preliminary data.</text>
</comment>
<dbReference type="EMBL" id="QXFV01003486">
    <property type="protein sequence ID" value="KAE8976324.1"/>
    <property type="molecule type" value="Genomic_DNA"/>
</dbReference>
<dbReference type="PRINTS" id="PR00380">
    <property type="entry name" value="KINESINHEAVY"/>
</dbReference>
<feature type="region of interest" description="Disordered" evidence="11">
    <location>
        <begin position="375"/>
        <end position="399"/>
    </location>
</feature>
<reference evidence="13 14" key="1">
    <citation type="submission" date="2018-09" db="EMBL/GenBank/DDBJ databases">
        <title>Genomic investigation of the strawberry pathogen Phytophthora fragariae indicates pathogenicity is determined by transcriptional variation in three key races.</title>
        <authorList>
            <person name="Adams T.M."/>
            <person name="Armitage A.D."/>
            <person name="Sobczyk M.K."/>
            <person name="Bates H.J."/>
            <person name="Dunwell J.M."/>
            <person name="Nellist C.F."/>
            <person name="Harrison R.J."/>
        </authorList>
    </citation>
    <scope>NUCLEOTIDE SEQUENCE [LARGE SCALE GENOMIC DNA]</scope>
    <source>
        <strain evidence="13 14">SCRP249</strain>
    </source>
</reference>
<dbReference type="GO" id="GO:0007018">
    <property type="term" value="P:microtubule-based movement"/>
    <property type="evidence" value="ECO:0007669"/>
    <property type="project" value="InterPro"/>
</dbReference>
<dbReference type="FunFam" id="3.40.850.10:FF:000063">
    <property type="entry name" value="Kinesin-like protein"/>
    <property type="match status" value="1"/>
</dbReference>
<dbReference type="Gene3D" id="3.40.850.10">
    <property type="entry name" value="Kinesin motor domain"/>
    <property type="match status" value="1"/>
</dbReference>
<dbReference type="InterPro" id="IPR001752">
    <property type="entry name" value="Kinesin_motor_dom"/>
</dbReference>
<dbReference type="Pfam" id="PF00225">
    <property type="entry name" value="Kinesin"/>
    <property type="match status" value="1"/>
</dbReference>
<dbReference type="InterPro" id="IPR000253">
    <property type="entry name" value="FHA_dom"/>
</dbReference>
<keyword evidence="6 10" id="KW-0175">Coiled coil</keyword>
<dbReference type="PROSITE" id="PS00411">
    <property type="entry name" value="KINESIN_MOTOR_1"/>
    <property type="match status" value="1"/>
</dbReference>
<dbReference type="GO" id="GO:0003777">
    <property type="term" value="F:microtubule motor activity"/>
    <property type="evidence" value="ECO:0007669"/>
    <property type="project" value="InterPro"/>
</dbReference>
<dbReference type="InterPro" id="IPR027417">
    <property type="entry name" value="P-loop_NTPase"/>
</dbReference>
<feature type="region of interest" description="Disordered" evidence="11">
    <location>
        <begin position="1002"/>
        <end position="1023"/>
    </location>
</feature>
<evidence type="ECO:0000256" key="4">
    <source>
        <dbReference type="ARBA" id="ARBA00022741"/>
    </source>
</evidence>
<dbReference type="Gene3D" id="2.60.200.20">
    <property type="match status" value="1"/>
</dbReference>
<evidence type="ECO:0000256" key="3">
    <source>
        <dbReference type="ARBA" id="ARBA00022701"/>
    </source>
</evidence>
<feature type="compositionally biased region" description="Polar residues" evidence="11">
    <location>
        <begin position="1213"/>
        <end position="1223"/>
    </location>
</feature>
<evidence type="ECO:0000256" key="11">
    <source>
        <dbReference type="SAM" id="MobiDB-lite"/>
    </source>
</evidence>
<keyword evidence="4 9" id="KW-0547">Nucleotide-binding</keyword>
<protein>
    <submittedName>
        <fullName evidence="13">Kinesin-like protein</fullName>
    </submittedName>
</protein>